<proteinExistence type="predicted"/>
<sequence length="232" mass="25185">MSVSGLLRGSIGVLVVVLLLVLAALFWPAAQWLPRVLPDNMRVEGVSGSLIKGAGDRLYWRGQPLGPWTWRMTGADQVDLRLGALGQGEWNLRLGGWPPAWWLEVSGGDLLWAQNGQLGLLQGRFSGQLSLRGNTDGCTASSGELQTSNAAVAFPPMTLGSARFRLDCADEYPVRLDLVRRGEHELSFQLDLETARGLVKGELVPGSSLSRLGSDFGLLTPNQRKVDQPLAW</sequence>
<reference evidence="3" key="1">
    <citation type="submission" date="2016-10" db="EMBL/GenBank/DDBJ databases">
        <authorList>
            <person name="Varghese N."/>
            <person name="Submissions S."/>
        </authorList>
    </citation>
    <scope>NUCLEOTIDE SEQUENCE [LARGE SCALE GENOMIC DNA]</scope>
    <source>
        <strain evidence="3">NRRL B-59562</strain>
    </source>
</reference>
<evidence type="ECO:0000313" key="3">
    <source>
        <dbReference type="Proteomes" id="UP000243778"/>
    </source>
</evidence>
<name>A0A1H3ACZ2_9PSED</name>
<dbReference type="AlphaFoldDB" id="A0A1H3ACZ2"/>
<keyword evidence="1" id="KW-0812">Transmembrane</keyword>
<accession>A0A1H3ACZ2</accession>
<keyword evidence="1" id="KW-1133">Transmembrane helix</keyword>
<protein>
    <recommendedName>
        <fullName evidence="4">General secretion pathway protein N</fullName>
    </recommendedName>
</protein>
<keyword evidence="3" id="KW-1185">Reference proteome</keyword>
<dbReference type="Proteomes" id="UP000243778">
    <property type="component" value="Unassembled WGS sequence"/>
</dbReference>
<dbReference type="OrthoDB" id="6086865at2"/>
<feature type="transmembrane region" description="Helical" evidence="1">
    <location>
        <begin position="6"/>
        <end position="27"/>
    </location>
</feature>
<evidence type="ECO:0000313" key="2">
    <source>
        <dbReference type="EMBL" id="SDX27513.1"/>
    </source>
</evidence>
<dbReference type="EMBL" id="FNNU01000003">
    <property type="protein sequence ID" value="SDX27513.1"/>
    <property type="molecule type" value="Genomic_DNA"/>
</dbReference>
<gene>
    <name evidence="2" type="ORF">SAMN05216287_2665</name>
</gene>
<organism evidence="2 3">
    <name type="scientific">Pseudomonas kuykendallii</name>
    <dbReference type="NCBI Taxonomy" id="1007099"/>
    <lineage>
        <taxon>Bacteria</taxon>
        <taxon>Pseudomonadati</taxon>
        <taxon>Pseudomonadota</taxon>
        <taxon>Gammaproteobacteria</taxon>
        <taxon>Pseudomonadales</taxon>
        <taxon>Pseudomonadaceae</taxon>
        <taxon>Pseudomonas</taxon>
    </lineage>
</organism>
<keyword evidence="1" id="KW-0472">Membrane</keyword>
<dbReference type="RefSeq" id="WP_090228915.1">
    <property type="nucleotide sequence ID" value="NZ_FNNU01000003.1"/>
</dbReference>
<evidence type="ECO:0008006" key="4">
    <source>
        <dbReference type="Google" id="ProtNLM"/>
    </source>
</evidence>
<evidence type="ECO:0000256" key="1">
    <source>
        <dbReference type="SAM" id="Phobius"/>
    </source>
</evidence>